<comment type="caution">
    <text evidence="2">The sequence shown here is derived from an EMBL/GenBank/DDBJ whole genome shotgun (WGS) entry which is preliminary data.</text>
</comment>
<dbReference type="CDD" id="cd09076">
    <property type="entry name" value="L1-EN"/>
    <property type="match status" value="1"/>
</dbReference>
<reference evidence="2 3" key="1">
    <citation type="journal article" date="2024" name="J Genomics">
        <title>Draft genome sequencing and assembly of Favolaschia claudopus CIRM-BRFM 2984 isolated from oak limbs.</title>
        <authorList>
            <person name="Navarro D."/>
            <person name="Drula E."/>
            <person name="Chaduli D."/>
            <person name="Cazenave R."/>
            <person name="Ahrendt S."/>
            <person name="Wang J."/>
            <person name="Lipzen A."/>
            <person name="Daum C."/>
            <person name="Barry K."/>
            <person name="Grigoriev I.V."/>
            <person name="Favel A."/>
            <person name="Rosso M.N."/>
            <person name="Martin F."/>
        </authorList>
    </citation>
    <scope>NUCLEOTIDE SEQUENCE [LARGE SCALE GENOMIC DNA]</scope>
    <source>
        <strain evidence="2 3">CIRM-BRFM 2984</strain>
    </source>
</reference>
<organism evidence="2 3">
    <name type="scientific">Favolaschia claudopus</name>
    <dbReference type="NCBI Taxonomy" id="2862362"/>
    <lineage>
        <taxon>Eukaryota</taxon>
        <taxon>Fungi</taxon>
        <taxon>Dikarya</taxon>
        <taxon>Basidiomycota</taxon>
        <taxon>Agaricomycotina</taxon>
        <taxon>Agaricomycetes</taxon>
        <taxon>Agaricomycetidae</taxon>
        <taxon>Agaricales</taxon>
        <taxon>Marasmiineae</taxon>
        <taxon>Mycenaceae</taxon>
        <taxon>Favolaschia</taxon>
    </lineage>
</organism>
<dbReference type="InterPro" id="IPR036691">
    <property type="entry name" value="Endo/exonu/phosph_ase_sf"/>
</dbReference>
<feature type="compositionally biased region" description="Basic and acidic residues" evidence="1">
    <location>
        <begin position="17"/>
        <end position="30"/>
    </location>
</feature>
<feature type="region of interest" description="Disordered" evidence="1">
    <location>
        <begin position="1"/>
        <end position="78"/>
    </location>
</feature>
<proteinExistence type="predicted"/>
<gene>
    <name evidence="2" type="ORF">R3P38DRAFT_2513248</name>
</gene>
<evidence type="ECO:0000313" key="2">
    <source>
        <dbReference type="EMBL" id="KAK7040434.1"/>
    </source>
</evidence>
<sequence>MPWITNPDLSHNPETAHNPEHPPNLEDPHQTEGSNNHAQRNAGSSQNDSPFLNAINNGTRDNTTGYARPPENETEDERIARYARDWEDGLAELRAQQAPQQPVPQRVFPGPATARQTGKKNTKASVKVAALNIKGNGNPSPYHPNNKWWHIWQIMREERLGVLVTTESHLDGPHRDAIHVLFGRKLKILVSPDPDNPTGARGVAFVLHRDKVQMEGISTMEIIPGRAMILNIKQHNGEPLSVLGVYAPNTPAENAAFWNRIGEWYEANPRVRRPDLMGGDTNIVESALDRLPARTDPNAPVEALDELKIRLGLIDGWRETNPTTRAYTYLQKQTGSQSRIDRMYIRRDLFDNSFEWGIKTVGIETDHRMISVRLTCDNATQLGHGRWSWPKHLNDDPILKRYIDEKGKILKENIEKSRAWEARVPEFNPQHLWACFKSDIVKKARERSKVIIPKMEKEIADYETRLNEILGDQTMNEEERKLSAAVITEKIVQLEQKRHRSARLTAQIRNRIEGEVIGKYWTMLNKPAKPREVIHRLRITPENPDEEPTYETNSKKMATMARNYHNKIQ</sequence>
<dbReference type="SUPFAM" id="SSF56219">
    <property type="entry name" value="DNase I-like"/>
    <property type="match status" value="1"/>
</dbReference>
<feature type="compositionally biased region" description="Low complexity" evidence="1">
    <location>
        <begin position="96"/>
        <end position="107"/>
    </location>
</feature>
<evidence type="ECO:0000313" key="3">
    <source>
        <dbReference type="Proteomes" id="UP001362999"/>
    </source>
</evidence>
<evidence type="ECO:0000256" key="1">
    <source>
        <dbReference type="SAM" id="MobiDB-lite"/>
    </source>
</evidence>
<keyword evidence="3" id="KW-1185">Reference proteome</keyword>
<dbReference type="Gene3D" id="3.60.10.10">
    <property type="entry name" value="Endonuclease/exonuclease/phosphatase"/>
    <property type="match status" value="1"/>
</dbReference>
<dbReference type="AlphaFoldDB" id="A0AAW0CMM7"/>
<feature type="region of interest" description="Disordered" evidence="1">
    <location>
        <begin position="96"/>
        <end position="124"/>
    </location>
</feature>
<feature type="non-terminal residue" evidence="2">
    <location>
        <position position="569"/>
    </location>
</feature>
<feature type="compositionally biased region" description="Polar residues" evidence="1">
    <location>
        <begin position="31"/>
        <end position="65"/>
    </location>
</feature>
<protein>
    <submittedName>
        <fullName evidence="2">DNase I-like protein</fullName>
    </submittedName>
</protein>
<dbReference type="EMBL" id="JAWWNJ010000015">
    <property type="protein sequence ID" value="KAK7040434.1"/>
    <property type="molecule type" value="Genomic_DNA"/>
</dbReference>
<dbReference type="Proteomes" id="UP001362999">
    <property type="component" value="Unassembled WGS sequence"/>
</dbReference>
<name>A0AAW0CMM7_9AGAR</name>
<accession>A0AAW0CMM7</accession>